<comment type="caution">
    <text evidence="3">The sequence shown here is derived from an EMBL/GenBank/DDBJ whole genome shotgun (WGS) entry which is preliminary data.</text>
</comment>
<dbReference type="PANTHER" id="PTHR43157">
    <property type="entry name" value="PHOSPHATIDYLINOSITOL-GLYCAN BIOSYNTHESIS CLASS F PROTEIN-RELATED"/>
    <property type="match status" value="1"/>
</dbReference>
<name>A0AAD9Z7R1_9LECA</name>
<keyword evidence="2" id="KW-0472">Membrane</keyword>
<dbReference type="GO" id="GO:0016491">
    <property type="term" value="F:oxidoreductase activity"/>
    <property type="evidence" value="ECO:0007669"/>
    <property type="project" value="UniProtKB-KW"/>
</dbReference>
<keyword evidence="4" id="KW-1185">Reference proteome</keyword>
<dbReference type="Proteomes" id="UP001276659">
    <property type="component" value="Unassembled WGS sequence"/>
</dbReference>
<keyword evidence="2" id="KW-1133">Transmembrane helix</keyword>
<sequence>MAVDVSISLSPLAIVTEDHLHGLGRTLWSWSPCEDCNPGPCHKIDTCPSHRSKRLARFFEYYKHLTGSYEPELGPGEEPALTTHEELFDVIQQLKSDPDVTREQFTIRALDNRPGRKPPPATDRERAINLAVKIMTTVNCSAQRQSSGLLEHSASPIAWRSDVTFSDFILSIFPMTDHPSFNDDDLKYQQEMKAALVAKRLKKRLGLRFQPTDDLRRHLTLDRKNNVIDIYHNTAFLKEHLRLTKDKPPNMSMSETLKLGALPRQLALESLDSVQKILFPLTDQKSKSLLLSLTSRSSFDPDCLRFESSTIRNSEEKEITYHYLGGHLAELYAELENPTPRGWLYEWLERKSGARYIMLATLIGVMFAVVLGMAGLAVGGYQAWVSYQQWQHPLVLGVRDVSKGEAARLDLEKSGAPSKIDVLQLDMNSFASVVAFTDLVSKSHKQIDIVVLNAGLYNLQYSTGPSGWEETLQANILSSFKAPPTPTTPFNGTR</sequence>
<organism evidence="3 4">
    <name type="scientific">Lepraria neglecta</name>
    <dbReference type="NCBI Taxonomy" id="209136"/>
    <lineage>
        <taxon>Eukaryota</taxon>
        <taxon>Fungi</taxon>
        <taxon>Dikarya</taxon>
        <taxon>Ascomycota</taxon>
        <taxon>Pezizomycotina</taxon>
        <taxon>Lecanoromycetes</taxon>
        <taxon>OSLEUM clade</taxon>
        <taxon>Lecanoromycetidae</taxon>
        <taxon>Lecanorales</taxon>
        <taxon>Lecanorineae</taxon>
        <taxon>Stereocaulaceae</taxon>
        <taxon>Lepraria</taxon>
    </lineage>
</organism>
<keyword evidence="1" id="KW-0560">Oxidoreductase</keyword>
<evidence type="ECO:0000313" key="3">
    <source>
        <dbReference type="EMBL" id="KAK3173014.1"/>
    </source>
</evidence>
<keyword evidence="2" id="KW-0812">Transmembrane</keyword>
<dbReference type="Gene3D" id="3.40.50.720">
    <property type="entry name" value="NAD(P)-binding Rossmann-like Domain"/>
    <property type="match status" value="1"/>
</dbReference>
<evidence type="ECO:0000256" key="1">
    <source>
        <dbReference type="ARBA" id="ARBA00023002"/>
    </source>
</evidence>
<dbReference type="EMBL" id="JASNWA010000007">
    <property type="protein sequence ID" value="KAK3173014.1"/>
    <property type="molecule type" value="Genomic_DNA"/>
</dbReference>
<reference evidence="3" key="1">
    <citation type="submission" date="2022-11" db="EMBL/GenBank/DDBJ databases">
        <title>Chromosomal genome sequence assembly and mating type (MAT) locus characterization of the leprose asexual lichenized fungus Lepraria neglecta (Nyl.) Erichsen.</title>
        <authorList>
            <person name="Allen J.L."/>
            <person name="Pfeffer B."/>
        </authorList>
    </citation>
    <scope>NUCLEOTIDE SEQUENCE</scope>
    <source>
        <strain evidence="3">Allen 5258</strain>
    </source>
</reference>
<evidence type="ECO:0000256" key="2">
    <source>
        <dbReference type="SAM" id="Phobius"/>
    </source>
</evidence>
<evidence type="ECO:0000313" key="4">
    <source>
        <dbReference type="Proteomes" id="UP001276659"/>
    </source>
</evidence>
<feature type="transmembrane region" description="Helical" evidence="2">
    <location>
        <begin position="356"/>
        <end position="384"/>
    </location>
</feature>
<proteinExistence type="predicted"/>
<protein>
    <submittedName>
        <fullName evidence="3">Uncharacterized protein</fullName>
    </submittedName>
</protein>
<gene>
    <name evidence="3" type="ORF">OEA41_006342</name>
</gene>
<dbReference type="InterPro" id="IPR036291">
    <property type="entry name" value="NAD(P)-bd_dom_sf"/>
</dbReference>
<dbReference type="AlphaFoldDB" id="A0AAD9Z7R1"/>
<dbReference type="SUPFAM" id="SSF51735">
    <property type="entry name" value="NAD(P)-binding Rossmann-fold domains"/>
    <property type="match status" value="1"/>
</dbReference>
<accession>A0AAD9Z7R1</accession>
<dbReference type="PANTHER" id="PTHR43157:SF31">
    <property type="entry name" value="PHOSPHATIDYLINOSITOL-GLYCAN BIOSYNTHESIS CLASS F PROTEIN"/>
    <property type="match status" value="1"/>
</dbReference>